<organism evidence="1 2">
    <name type="scientific">Oscillibacter hominis</name>
    <dbReference type="NCBI Taxonomy" id="2763056"/>
    <lineage>
        <taxon>Bacteria</taxon>
        <taxon>Bacillati</taxon>
        <taxon>Bacillota</taxon>
        <taxon>Clostridia</taxon>
        <taxon>Eubacteriales</taxon>
        <taxon>Oscillospiraceae</taxon>
        <taxon>Oscillibacter</taxon>
    </lineage>
</organism>
<keyword evidence="2" id="KW-1185">Reference proteome</keyword>
<evidence type="ECO:0000313" key="2">
    <source>
        <dbReference type="Proteomes" id="UP000515960"/>
    </source>
</evidence>
<name>A0A7G9B5V3_9FIRM</name>
<reference evidence="1 2" key="1">
    <citation type="submission" date="2020-08" db="EMBL/GenBank/DDBJ databases">
        <authorList>
            <person name="Liu C."/>
            <person name="Sun Q."/>
        </authorList>
    </citation>
    <scope>NUCLEOTIDE SEQUENCE [LARGE SCALE GENOMIC DNA]</scope>
    <source>
        <strain evidence="1 2">NSJ-62</strain>
    </source>
</reference>
<gene>
    <name evidence="1" type="ORF">H8790_02510</name>
</gene>
<dbReference type="RefSeq" id="WP_187333453.1">
    <property type="nucleotide sequence ID" value="NZ_CP060490.1"/>
</dbReference>
<dbReference type="KEGG" id="ohi:H8790_02510"/>
<evidence type="ECO:0000313" key="1">
    <source>
        <dbReference type="EMBL" id="QNL44934.1"/>
    </source>
</evidence>
<dbReference type="Proteomes" id="UP000515960">
    <property type="component" value="Chromosome"/>
</dbReference>
<dbReference type="AlphaFoldDB" id="A0A7G9B5V3"/>
<proteinExistence type="predicted"/>
<dbReference type="EMBL" id="CP060490">
    <property type="protein sequence ID" value="QNL44934.1"/>
    <property type="molecule type" value="Genomic_DNA"/>
</dbReference>
<protein>
    <submittedName>
        <fullName evidence="1">Uncharacterized protein</fullName>
    </submittedName>
</protein>
<accession>A0A7G9B5V3</accession>
<sequence length="229" mass="25999">MGLIKSLWDSYYFHRHHESTLAPDDWPPDGSLHLIDYTKYTQWHIPDSFVQYEFSSNVGEDDSRIIPLSMEIIERFCGSRQVLTRIYSNGETSKKEKYPPEHFPVRYCRFLEHIGASVSIDAPNERTLLLLETGFNPAAFWASQDISTVDGCFFDFYVLSESLCFSDAKSAAEIAASGQYDVWFVLSECGPCALYVTLNPKTVDVTALQEIVAAVCKEHNILFQNPPGF</sequence>